<proteinExistence type="predicted"/>
<keyword evidence="3" id="KW-1185">Reference proteome</keyword>
<accession>A0A0U5F928</accession>
<dbReference type="AlphaFoldDB" id="A0A0U5F928"/>
<evidence type="ECO:0000313" key="3">
    <source>
        <dbReference type="Proteomes" id="UP000052230"/>
    </source>
</evidence>
<reference evidence="2 3" key="1">
    <citation type="submission" date="2014-09" db="EMBL/GenBank/DDBJ databases">
        <authorList>
            <person name="Regsiter A."/>
        </authorList>
    </citation>
    <scope>NUCLEOTIDE SEQUENCE [LARGE SCALE GENOMIC DNA]</scope>
</reference>
<dbReference type="EMBL" id="CCXZ01000068">
    <property type="protein sequence ID" value="CEG15017.1"/>
    <property type="molecule type" value="Genomic_DNA"/>
</dbReference>
<feature type="region of interest" description="Disordered" evidence="1">
    <location>
        <begin position="1"/>
        <end position="21"/>
    </location>
</feature>
<name>A0A0U5F928_XANCI</name>
<organism evidence="2 3">
    <name type="scientific">Xanthomonas citri pv. citri</name>
    <dbReference type="NCBI Taxonomy" id="611301"/>
    <lineage>
        <taxon>Bacteria</taxon>
        <taxon>Pseudomonadati</taxon>
        <taxon>Pseudomonadota</taxon>
        <taxon>Gammaproteobacteria</taxon>
        <taxon>Lysobacterales</taxon>
        <taxon>Lysobacteraceae</taxon>
        <taxon>Xanthomonas</taxon>
    </lineage>
</organism>
<protein>
    <submittedName>
        <fullName evidence="2">Uncharacterized protein</fullName>
    </submittedName>
</protein>
<evidence type="ECO:0000256" key="1">
    <source>
        <dbReference type="SAM" id="MobiDB-lite"/>
    </source>
</evidence>
<sequence length="64" mass="6946">MRHAHHGDRPPAPSASNTERVRLQLGARMASHVANSPSATMRPCQCPPPRFRPCAMAIFSPPST</sequence>
<dbReference type="Proteomes" id="UP000052230">
    <property type="component" value="Unassembled WGS sequence"/>
</dbReference>
<comment type="caution">
    <text evidence="2">The sequence shown here is derived from an EMBL/GenBank/DDBJ whole genome shotgun (WGS) entry which is preliminary data.</text>
</comment>
<evidence type="ECO:0000313" key="2">
    <source>
        <dbReference type="EMBL" id="CEG15017.1"/>
    </source>
</evidence>
<gene>
    <name evidence="2" type="ORF">XAC3562_160077</name>
</gene>